<dbReference type="AlphaFoldDB" id="A0A8C4PNW1"/>
<reference evidence="2" key="1">
    <citation type="submission" date="2023-03" db="UniProtKB">
        <authorList>
            <consortium name="Ensembl"/>
        </authorList>
    </citation>
    <scope>IDENTIFICATION</scope>
</reference>
<name>A0A8C4PNW1_EQUAS</name>
<keyword evidence="1" id="KW-0812">Transmembrane</keyword>
<dbReference type="Ensembl" id="ENSEAST00005021343.1">
    <property type="protein sequence ID" value="ENSEASP00005019668.1"/>
    <property type="gene ID" value="ENSEASG00005013529.1"/>
</dbReference>
<keyword evidence="1" id="KW-1133">Transmembrane helix</keyword>
<feature type="transmembrane region" description="Helical" evidence="1">
    <location>
        <begin position="20"/>
        <end position="42"/>
    </location>
</feature>
<accession>A0A8C4PNW1</accession>
<evidence type="ECO:0000256" key="1">
    <source>
        <dbReference type="SAM" id="Phobius"/>
    </source>
</evidence>
<organism evidence="2">
    <name type="scientific">Equus asinus asinus</name>
    <dbReference type="NCBI Taxonomy" id="83772"/>
    <lineage>
        <taxon>Eukaryota</taxon>
        <taxon>Metazoa</taxon>
        <taxon>Chordata</taxon>
        <taxon>Craniata</taxon>
        <taxon>Vertebrata</taxon>
        <taxon>Euteleostomi</taxon>
        <taxon>Mammalia</taxon>
        <taxon>Eutheria</taxon>
        <taxon>Laurasiatheria</taxon>
        <taxon>Perissodactyla</taxon>
        <taxon>Equidae</taxon>
        <taxon>Equus</taxon>
    </lineage>
</organism>
<proteinExistence type="predicted"/>
<evidence type="ECO:0000313" key="2">
    <source>
        <dbReference type="Ensembl" id="ENSEASP00005019668.1"/>
    </source>
</evidence>
<sequence length="104" mass="12028">MKTSVKLYLWLLWKKQLRIHSHITITITSIITSMGISMLGTVSFQRISNRKQQVLLSILLLQAFITTISTRANKEGVTQRTETCQEGKVYNFLFHKRSSDKKDV</sequence>
<keyword evidence="1" id="KW-0472">Membrane</keyword>
<dbReference type="OMA" id="PRTEICQ"/>
<protein>
    <submittedName>
        <fullName evidence="2">Uncharacterized protein</fullName>
    </submittedName>
</protein>